<dbReference type="PANTHER" id="PTHR21089:SF1">
    <property type="entry name" value="BIFUNCTIONAL 3-DEHYDROQUINATE DEHYDRATASE_SHIKIMATE DEHYDROGENASE, CHLOROPLASTIC"/>
    <property type="match status" value="1"/>
</dbReference>
<dbReference type="InterPro" id="IPR041121">
    <property type="entry name" value="SDH_C"/>
</dbReference>
<dbReference type="SUPFAM" id="SSF53223">
    <property type="entry name" value="Aminoacid dehydrogenase-like, N-terminal domain"/>
    <property type="match status" value="1"/>
</dbReference>
<comment type="caution">
    <text evidence="5">The sequence shown here is derived from an EMBL/GenBank/DDBJ whole genome shotgun (WGS) entry which is preliminary data.</text>
</comment>
<evidence type="ECO:0000256" key="2">
    <source>
        <dbReference type="ARBA" id="ARBA00023141"/>
    </source>
</evidence>
<dbReference type="EC" id="1.1.1.25" evidence="5"/>
<dbReference type="PANTHER" id="PTHR21089">
    <property type="entry name" value="SHIKIMATE DEHYDROGENASE"/>
    <property type="match status" value="1"/>
</dbReference>
<dbReference type="Pfam" id="PF08501">
    <property type="entry name" value="Shikimate_dh_N"/>
    <property type="match status" value="1"/>
</dbReference>
<keyword evidence="5" id="KW-0560">Oxidoreductase</keyword>
<dbReference type="RefSeq" id="WP_382395272.1">
    <property type="nucleotide sequence ID" value="NZ_JBHTCQ010000002.1"/>
</dbReference>
<evidence type="ECO:0000259" key="3">
    <source>
        <dbReference type="Pfam" id="PF08501"/>
    </source>
</evidence>
<reference evidence="6" key="1">
    <citation type="journal article" date="2019" name="Int. J. Syst. Evol. Microbiol.">
        <title>The Global Catalogue of Microorganisms (GCM) 10K type strain sequencing project: providing services to taxonomists for standard genome sequencing and annotation.</title>
        <authorList>
            <consortium name="The Broad Institute Genomics Platform"/>
            <consortium name="The Broad Institute Genome Sequencing Center for Infectious Disease"/>
            <person name="Wu L."/>
            <person name="Ma J."/>
        </authorList>
    </citation>
    <scope>NUCLEOTIDE SEQUENCE [LARGE SCALE GENOMIC DNA]</scope>
    <source>
        <strain evidence="6">JCM 1490</strain>
    </source>
</reference>
<evidence type="ECO:0000313" key="6">
    <source>
        <dbReference type="Proteomes" id="UP001596455"/>
    </source>
</evidence>
<sequence>MATSPPVAARRAAVLGHPIAHSLSPTLHHAAYHQLGLTGWTYGLQDVTAEQLPAVVRGLDASWAGLSLTMPLKQTVLGLLDHVDPLAEVTGAANTLVVQPGRGGAAGPLVGFNTDVAGIVEALREAMPGGTWRPRTAAVLGARATASSALAALGELGVRTTSLVARRVGGPGSALVAAHRMGVSVDHRPWTSAETAADALLPAPPDVLVSTVPAGVADEIADLLAARLRPGDLTGRLLLDVVYHPSPTPLARAWGELGGSVAPGWAMLLHQAVGQVRLFTGRSPDVEVMRAALHAELRRRGTVD</sequence>
<dbReference type="SUPFAM" id="SSF51735">
    <property type="entry name" value="NAD(P)-binding Rossmann-fold domains"/>
    <property type="match status" value="1"/>
</dbReference>
<dbReference type="Proteomes" id="UP001596455">
    <property type="component" value="Unassembled WGS sequence"/>
</dbReference>
<accession>A0ABW2QAU7</accession>
<keyword evidence="2" id="KW-0028">Amino-acid biosynthesis</keyword>
<feature type="domain" description="SDH C-terminal" evidence="4">
    <location>
        <begin position="264"/>
        <end position="293"/>
    </location>
</feature>
<dbReference type="EMBL" id="JBHTCQ010000002">
    <property type="protein sequence ID" value="MFC7406169.1"/>
    <property type="molecule type" value="Genomic_DNA"/>
</dbReference>
<dbReference type="Gene3D" id="3.40.50.720">
    <property type="entry name" value="NAD(P)-binding Rossmann-like Domain"/>
    <property type="match status" value="1"/>
</dbReference>
<gene>
    <name evidence="5" type="ORF">ACFQQL_13705</name>
</gene>
<dbReference type="InterPro" id="IPR022893">
    <property type="entry name" value="Shikimate_DH_fam"/>
</dbReference>
<proteinExistence type="predicted"/>
<evidence type="ECO:0000259" key="4">
    <source>
        <dbReference type="Pfam" id="PF18317"/>
    </source>
</evidence>
<protein>
    <submittedName>
        <fullName evidence="5">Shikimate dehydrogenase</fullName>
        <ecNumber evidence="5">1.1.1.25</ecNumber>
    </submittedName>
</protein>
<feature type="domain" description="Shikimate dehydrogenase substrate binding N-terminal" evidence="3">
    <location>
        <begin position="14"/>
        <end position="96"/>
    </location>
</feature>
<dbReference type="Pfam" id="PF18317">
    <property type="entry name" value="SDH_C"/>
    <property type="match status" value="1"/>
</dbReference>
<keyword evidence="6" id="KW-1185">Reference proteome</keyword>
<comment type="pathway">
    <text evidence="1">Metabolic intermediate biosynthesis; chorismate biosynthesis; chorismate from D-erythrose 4-phosphate and phosphoenolpyruvate: step 4/7.</text>
</comment>
<evidence type="ECO:0000313" key="5">
    <source>
        <dbReference type="EMBL" id="MFC7406169.1"/>
    </source>
</evidence>
<organism evidence="5 6">
    <name type="scientific">Georgenia alba</name>
    <dbReference type="NCBI Taxonomy" id="2233858"/>
    <lineage>
        <taxon>Bacteria</taxon>
        <taxon>Bacillati</taxon>
        <taxon>Actinomycetota</taxon>
        <taxon>Actinomycetes</taxon>
        <taxon>Micrococcales</taxon>
        <taxon>Bogoriellaceae</taxon>
        <taxon>Georgenia</taxon>
    </lineage>
</organism>
<dbReference type="InterPro" id="IPR046346">
    <property type="entry name" value="Aminoacid_DH-like_N_sf"/>
</dbReference>
<dbReference type="Gene3D" id="3.40.50.10860">
    <property type="entry name" value="Leucine Dehydrogenase, chain A, domain 1"/>
    <property type="match status" value="1"/>
</dbReference>
<dbReference type="NCBIfam" id="NF001311">
    <property type="entry name" value="PRK00258.1-3"/>
    <property type="match status" value="1"/>
</dbReference>
<keyword evidence="2" id="KW-0057">Aromatic amino acid biosynthesis</keyword>
<dbReference type="InterPro" id="IPR013708">
    <property type="entry name" value="Shikimate_DH-bd_N"/>
</dbReference>
<dbReference type="InterPro" id="IPR036291">
    <property type="entry name" value="NAD(P)-bd_dom_sf"/>
</dbReference>
<evidence type="ECO:0000256" key="1">
    <source>
        <dbReference type="ARBA" id="ARBA00004871"/>
    </source>
</evidence>
<dbReference type="GO" id="GO:0004764">
    <property type="term" value="F:shikimate 3-dehydrogenase (NADP+) activity"/>
    <property type="evidence" value="ECO:0007669"/>
    <property type="project" value="UniProtKB-EC"/>
</dbReference>
<name>A0ABW2QAU7_9MICO</name>